<protein>
    <submittedName>
        <fullName evidence="1">Uncharacterized protein</fullName>
    </submittedName>
</protein>
<reference evidence="1" key="1">
    <citation type="submission" date="2019-03" db="EMBL/GenBank/DDBJ databases">
        <title>WGS assembly of Setaria viridis.</title>
        <authorList>
            <person name="Huang P."/>
            <person name="Jenkins J."/>
            <person name="Grimwood J."/>
            <person name="Barry K."/>
            <person name="Healey A."/>
            <person name="Mamidi S."/>
            <person name="Sreedasyam A."/>
            <person name="Shu S."/>
            <person name="Feldman M."/>
            <person name="Wu J."/>
            <person name="Yu Y."/>
            <person name="Chen C."/>
            <person name="Johnson J."/>
            <person name="Rokhsar D."/>
            <person name="Baxter I."/>
            <person name="Schmutz J."/>
            <person name="Brutnell T."/>
            <person name="Kellogg E."/>
        </authorList>
    </citation>
    <scope>NUCLEOTIDE SEQUENCE [LARGE SCALE GENOMIC DNA]</scope>
</reference>
<gene>
    <name evidence="1" type="ORF">SEVIR_1G310250v2</name>
</gene>
<evidence type="ECO:0000313" key="1">
    <source>
        <dbReference type="EMBL" id="TKW41369.1"/>
    </source>
</evidence>
<dbReference type="EMBL" id="CM016552">
    <property type="protein sequence ID" value="TKW41369.1"/>
    <property type="molecule type" value="Genomic_DNA"/>
</dbReference>
<dbReference type="AlphaFoldDB" id="A0A4U6WJ08"/>
<dbReference type="Proteomes" id="UP000298652">
    <property type="component" value="Chromosome 1"/>
</dbReference>
<name>A0A4U6WJ08_SETVI</name>
<dbReference type="Gramene" id="TKW41369">
    <property type="protein sequence ID" value="TKW41369"/>
    <property type="gene ID" value="SEVIR_1G310250v2"/>
</dbReference>
<evidence type="ECO:0000313" key="2">
    <source>
        <dbReference type="Proteomes" id="UP000298652"/>
    </source>
</evidence>
<organism evidence="1 2">
    <name type="scientific">Setaria viridis</name>
    <name type="common">Green bristlegrass</name>
    <name type="synonym">Setaria italica subsp. viridis</name>
    <dbReference type="NCBI Taxonomy" id="4556"/>
    <lineage>
        <taxon>Eukaryota</taxon>
        <taxon>Viridiplantae</taxon>
        <taxon>Streptophyta</taxon>
        <taxon>Embryophyta</taxon>
        <taxon>Tracheophyta</taxon>
        <taxon>Spermatophyta</taxon>
        <taxon>Magnoliopsida</taxon>
        <taxon>Liliopsida</taxon>
        <taxon>Poales</taxon>
        <taxon>Poaceae</taxon>
        <taxon>PACMAD clade</taxon>
        <taxon>Panicoideae</taxon>
        <taxon>Panicodae</taxon>
        <taxon>Paniceae</taxon>
        <taxon>Cenchrinae</taxon>
        <taxon>Setaria</taxon>
    </lineage>
</organism>
<proteinExistence type="predicted"/>
<accession>A0A4U6WJ08</accession>
<keyword evidence="2" id="KW-1185">Reference proteome</keyword>
<sequence>MYCCGGANPSRHPPGVNARRDTVVFISASAASGLIRPCRVLPPSSVPRPPGPHRPFPFLHWRPAAPAAMPRALDFSYQIPVPSSPSHIVL</sequence>